<protein>
    <submittedName>
        <fullName evidence="1">Chromosome partitioning protein ParB</fullName>
    </submittedName>
</protein>
<dbReference type="AlphaFoldDB" id="A0A1Y0E7P0"/>
<dbReference type="InterPro" id="IPR007948">
    <property type="entry name" value="DUF736"/>
</dbReference>
<dbReference type="Pfam" id="PF05284">
    <property type="entry name" value="DUF736"/>
    <property type="match status" value="1"/>
</dbReference>
<proteinExistence type="predicted"/>
<evidence type="ECO:0000313" key="1">
    <source>
        <dbReference type="EMBL" id="ART99380.1"/>
    </source>
</evidence>
<dbReference type="KEGG" id="lvs:LOKVESSMR4R_00032"/>
<accession>A0A1Y0E7P0</accession>
<name>A0A1Y0E7P0_9RHOB</name>
<dbReference type="Proteomes" id="UP000195273">
    <property type="component" value="Chromosome"/>
</dbReference>
<keyword evidence="2" id="KW-1185">Reference proteome</keyword>
<sequence>MYTGQITMMDADNAFTGDIASLEFDFRFTGLPNTFKTKDSHPDFHLEARSPRGRAIRIGSAWEAKSRAGNKYLQLAINLPNQGQIRANAVQDEEAQAGTFRIIPMAMAEVA</sequence>
<organism evidence="1 2">
    <name type="scientific">Yoonia vestfoldensis</name>
    <dbReference type="NCBI Taxonomy" id="245188"/>
    <lineage>
        <taxon>Bacteria</taxon>
        <taxon>Pseudomonadati</taxon>
        <taxon>Pseudomonadota</taxon>
        <taxon>Alphaproteobacteria</taxon>
        <taxon>Rhodobacterales</taxon>
        <taxon>Paracoccaceae</taxon>
        <taxon>Yoonia</taxon>
    </lineage>
</organism>
<reference evidence="1 2" key="1">
    <citation type="submission" date="2017-05" db="EMBL/GenBank/DDBJ databases">
        <title>Genome Sequence of Loktanella vestfoldensis Strain SMR4r Isolated from a Culture of the Diatom Skeletonema marinoi.</title>
        <authorList>
            <person name="Topel M."/>
            <person name="Pinder M.I.M."/>
            <person name="Johansson O.N."/>
            <person name="Kourtchenko O."/>
            <person name="Godhe A."/>
            <person name="Clarke A.K."/>
        </authorList>
    </citation>
    <scope>NUCLEOTIDE SEQUENCE [LARGE SCALE GENOMIC DNA]</scope>
    <source>
        <strain evidence="1 2">SMR4r</strain>
    </source>
</reference>
<dbReference type="EMBL" id="CP021431">
    <property type="protein sequence ID" value="ART99380.1"/>
    <property type="molecule type" value="Genomic_DNA"/>
</dbReference>
<evidence type="ECO:0000313" key="2">
    <source>
        <dbReference type="Proteomes" id="UP000195273"/>
    </source>
</evidence>
<gene>
    <name evidence="1" type="ORF">LOKVESSMR4R_00032</name>
</gene>